<comment type="caution">
    <text evidence="2">The sequence shown here is derived from an EMBL/GenBank/DDBJ whole genome shotgun (WGS) entry which is preliminary data.</text>
</comment>
<protein>
    <submittedName>
        <fullName evidence="2">Uncharacterized protein</fullName>
    </submittedName>
</protein>
<dbReference type="AlphaFoldDB" id="W6M5V6"/>
<accession>W6M5V6</accession>
<feature type="region of interest" description="Disordered" evidence="1">
    <location>
        <begin position="1"/>
        <end position="30"/>
    </location>
</feature>
<sequence length="49" mass="5329">MLLTDQSGIRFGDRRRYGGSNAGPLHALNTSAMDRGFTNGDVGQYARVK</sequence>
<keyword evidence="3" id="KW-1185">Reference proteome</keyword>
<evidence type="ECO:0000313" key="3">
    <source>
        <dbReference type="Proteomes" id="UP000035760"/>
    </source>
</evidence>
<proteinExistence type="predicted"/>
<organism evidence="2 3">
    <name type="scientific">Candidatus Competibacter denitrificans Run_A_D11</name>
    <dbReference type="NCBI Taxonomy" id="1400863"/>
    <lineage>
        <taxon>Bacteria</taxon>
        <taxon>Pseudomonadati</taxon>
        <taxon>Pseudomonadota</taxon>
        <taxon>Gammaproteobacteria</taxon>
        <taxon>Candidatus Competibacteraceae</taxon>
        <taxon>Candidatus Competibacter</taxon>
    </lineage>
</organism>
<reference evidence="2" key="1">
    <citation type="submission" date="2013-07" db="EMBL/GenBank/DDBJ databases">
        <authorList>
            <person name="McIlroy S."/>
        </authorList>
    </citation>
    <scope>NUCLEOTIDE SEQUENCE [LARGE SCALE GENOMIC DNA]</scope>
    <source>
        <strain evidence="2">Run_A_D11</strain>
    </source>
</reference>
<evidence type="ECO:0000313" key="2">
    <source>
        <dbReference type="EMBL" id="CDI02004.1"/>
    </source>
</evidence>
<evidence type="ECO:0000256" key="1">
    <source>
        <dbReference type="SAM" id="MobiDB-lite"/>
    </source>
</evidence>
<reference evidence="2" key="2">
    <citation type="submission" date="2014-03" db="EMBL/GenBank/DDBJ databases">
        <title>Candidatus Competibacter-lineage genomes retrieved from metagenomes reveal functional metabolic diversity.</title>
        <authorList>
            <person name="McIlroy S.J."/>
            <person name="Albertsen M."/>
            <person name="Andresen E.K."/>
            <person name="Saunders A.M."/>
            <person name="Kristiansen R."/>
            <person name="Stokholm-Bjerregaard M."/>
            <person name="Nielsen K.L."/>
            <person name="Nielsen P.H."/>
        </authorList>
    </citation>
    <scope>NUCLEOTIDE SEQUENCE</scope>
    <source>
        <strain evidence="2">Run_A_D11</strain>
    </source>
</reference>
<dbReference type="Proteomes" id="UP000035760">
    <property type="component" value="Unassembled WGS sequence"/>
</dbReference>
<gene>
    <name evidence="2" type="ORF">BN873_230019</name>
</gene>
<name>W6M5V6_9GAMM</name>
<dbReference type="EMBL" id="CBTJ020000029">
    <property type="protein sequence ID" value="CDI02004.1"/>
    <property type="molecule type" value="Genomic_DNA"/>
</dbReference>